<dbReference type="Pfam" id="PF13458">
    <property type="entry name" value="Peripla_BP_6"/>
    <property type="match status" value="1"/>
</dbReference>
<dbReference type="AlphaFoldDB" id="A0A930VLM2"/>
<evidence type="ECO:0000256" key="1">
    <source>
        <dbReference type="ARBA" id="ARBA00010062"/>
    </source>
</evidence>
<name>A0A930VLM2_9ACTN</name>
<organism evidence="5 6">
    <name type="scientific">Nocardioides agariphilus</name>
    <dbReference type="NCBI Taxonomy" id="433664"/>
    <lineage>
        <taxon>Bacteria</taxon>
        <taxon>Bacillati</taxon>
        <taxon>Actinomycetota</taxon>
        <taxon>Actinomycetes</taxon>
        <taxon>Propionibacteriales</taxon>
        <taxon>Nocardioidaceae</taxon>
        <taxon>Nocardioides</taxon>
    </lineage>
</organism>
<accession>A0A930VLM2</accession>
<evidence type="ECO:0000313" key="6">
    <source>
        <dbReference type="Proteomes" id="UP000660668"/>
    </source>
</evidence>
<reference evidence="5" key="1">
    <citation type="submission" date="2020-11" db="EMBL/GenBank/DDBJ databases">
        <title>Nocardioides cynanchi sp. nov., isolated from soil of rhizosphere of Cynanchum wilfordii.</title>
        <authorList>
            <person name="Lee J.-S."/>
            <person name="Suh M.K."/>
            <person name="Kim J.-S."/>
        </authorList>
    </citation>
    <scope>NUCLEOTIDE SEQUENCE</scope>
    <source>
        <strain evidence="5">KCTC 19276</strain>
    </source>
</reference>
<feature type="chain" id="PRO_5037771921" evidence="3">
    <location>
        <begin position="22"/>
        <end position="420"/>
    </location>
</feature>
<protein>
    <submittedName>
        <fullName evidence="5">ABC transporter substrate-binding protein</fullName>
    </submittedName>
</protein>
<evidence type="ECO:0000256" key="3">
    <source>
        <dbReference type="SAM" id="SignalP"/>
    </source>
</evidence>
<feature type="signal peptide" evidence="3">
    <location>
        <begin position="1"/>
        <end position="21"/>
    </location>
</feature>
<dbReference type="PROSITE" id="PS51257">
    <property type="entry name" value="PROKAR_LIPOPROTEIN"/>
    <property type="match status" value="1"/>
</dbReference>
<comment type="caution">
    <text evidence="5">The sequence shown here is derived from an EMBL/GenBank/DDBJ whole genome shotgun (WGS) entry which is preliminary data.</text>
</comment>
<dbReference type="InterPro" id="IPR028081">
    <property type="entry name" value="Leu-bd"/>
</dbReference>
<dbReference type="EMBL" id="JADKPO010000031">
    <property type="protein sequence ID" value="MBF4769779.1"/>
    <property type="molecule type" value="Genomic_DNA"/>
</dbReference>
<evidence type="ECO:0000256" key="2">
    <source>
        <dbReference type="ARBA" id="ARBA00022729"/>
    </source>
</evidence>
<sequence length="420" mass="43688">MKLRKRAVLALASITAVGALGACGGGDGSSGSDDDGPITIGFFHSLSGVNAGFGQQTLQGAQLAVKLANADGGVDGRDLELKTHDDQDGSVSGTINAVRALQDSDILMGGSLSAACAGAADAIGQTGKPTIYAGCSPNEIVSTLKRDNAFHIFGTNFSIGSSIGRAMKQEFPDVNTWDLYCTNNLTGFQIWNSVYDGIKAEGGDVSLDQQVLVDPTATDTRTQVSQLAAGAGDASSKGLFLSTFGAATTTFLKGAEPYGLTDKYAAVATSGAFDLTAWSLKGTSPQMWNGFTYYYGAVNTPENAAFVKAYEDEYDGPPSGFAYQGYTAVQVAIAALEETKGDTDAKGLIDALGKVTVKSPAGEIHNIDGLNQYNTPVVVWKSVGDPSAPQGLKVLKSVLVPAQDDINFWQPEEDSEQLKG</sequence>
<dbReference type="SUPFAM" id="SSF53822">
    <property type="entry name" value="Periplasmic binding protein-like I"/>
    <property type="match status" value="1"/>
</dbReference>
<dbReference type="Gene3D" id="3.40.50.2300">
    <property type="match status" value="2"/>
</dbReference>
<dbReference type="PANTHER" id="PTHR30483:SF6">
    <property type="entry name" value="PERIPLASMIC BINDING PROTEIN OF ABC TRANSPORTER FOR NATURAL AMINO ACIDS"/>
    <property type="match status" value="1"/>
</dbReference>
<dbReference type="InterPro" id="IPR028082">
    <property type="entry name" value="Peripla_BP_I"/>
</dbReference>
<keyword evidence="6" id="KW-1185">Reference proteome</keyword>
<proteinExistence type="inferred from homology"/>
<keyword evidence="2 3" id="KW-0732">Signal</keyword>
<dbReference type="InterPro" id="IPR051010">
    <property type="entry name" value="BCAA_transport"/>
</dbReference>
<evidence type="ECO:0000259" key="4">
    <source>
        <dbReference type="Pfam" id="PF13458"/>
    </source>
</evidence>
<dbReference type="RefSeq" id="WP_194697921.1">
    <property type="nucleotide sequence ID" value="NZ_JADKPO010000031.1"/>
</dbReference>
<gene>
    <name evidence="5" type="ORF">ISU10_18575</name>
</gene>
<comment type="similarity">
    <text evidence="1">Belongs to the leucine-binding protein family.</text>
</comment>
<dbReference type="PANTHER" id="PTHR30483">
    <property type="entry name" value="LEUCINE-SPECIFIC-BINDING PROTEIN"/>
    <property type="match status" value="1"/>
</dbReference>
<evidence type="ECO:0000313" key="5">
    <source>
        <dbReference type="EMBL" id="MBF4769779.1"/>
    </source>
</evidence>
<feature type="domain" description="Leucine-binding protein" evidence="4">
    <location>
        <begin position="37"/>
        <end position="377"/>
    </location>
</feature>
<dbReference type="Proteomes" id="UP000660668">
    <property type="component" value="Unassembled WGS sequence"/>
</dbReference>